<evidence type="ECO:0000256" key="4">
    <source>
        <dbReference type="ARBA" id="ARBA00022519"/>
    </source>
</evidence>
<keyword evidence="6" id="KW-0067">ATP-binding</keyword>
<gene>
    <name evidence="6" type="ORF">SAMN04488118_111104</name>
</gene>
<dbReference type="Proteomes" id="UP000198767">
    <property type="component" value="Unassembled WGS sequence"/>
</dbReference>
<dbReference type="GO" id="GO:0012505">
    <property type="term" value="C:endomembrane system"/>
    <property type="evidence" value="ECO:0007669"/>
    <property type="project" value="UniProtKB-SubCell"/>
</dbReference>
<keyword evidence="7" id="KW-1185">Reference proteome</keyword>
<dbReference type="EMBL" id="FMWG01000011">
    <property type="protein sequence ID" value="SCZ71150.1"/>
    <property type="molecule type" value="Genomic_DNA"/>
</dbReference>
<evidence type="ECO:0000313" key="7">
    <source>
        <dbReference type="Proteomes" id="UP000198767"/>
    </source>
</evidence>
<name>A0A1G5RBK5_9RHOB</name>
<dbReference type="AlphaFoldDB" id="A0A1G5RBK5"/>
<protein>
    <submittedName>
        <fullName evidence="6">NitT/TauT family transport system ATP-binding protein</fullName>
    </submittedName>
</protein>
<dbReference type="CDD" id="cd13553">
    <property type="entry name" value="PBP2_NrtA_CpmA_like"/>
    <property type="match status" value="1"/>
</dbReference>
<dbReference type="PANTHER" id="PTHR30024:SF43">
    <property type="entry name" value="BLL4572 PROTEIN"/>
    <property type="match status" value="1"/>
</dbReference>
<comment type="subcellular location">
    <subcellularLocation>
        <location evidence="1">Endomembrane system</location>
    </subcellularLocation>
</comment>
<reference evidence="6 7" key="1">
    <citation type="submission" date="2016-10" db="EMBL/GenBank/DDBJ databases">
        <authorList>
            <person name="de Groot N.N."/>
        </authorList>
    </citation>
    <scope>NUCLEOTIDE SEQUENCE [LARGE SCALE GENOMIC DNA]</scope>
    <source>
        <strain evidence="6 7">U95</strain>
    </source>
</reference>
<evidence type="ECO:0000313" key="6">
    <source>
        <dbReference type="EMBL" id="SCZ71150.1"/>
    </source>
</evidence>
<dbReference type="InterPro" id="IPR044527">
    <property type="entry name" value="NrtA/CpmA_ABC-bd_dom"/>
</dbReference>
<evidence type="ECO:0000256" key="2">
    <source>
        <dbReference type="ARBA" id="ARBA00022448"/>
    </source>
</evidence>
<dbReference type="Pfam" id="PF13379">
    <property type="entry name" value="NMT1_2"/>
    <property type="match status" value="1"/>
</dbReference>
<dbReference type="PANTHER" id="PTHR30024">
    <property type="entry name" value="ALIPHATIC SULFONATES-BINDING PROTEIN-RELATED"/>
    <property type="match status" value="1"/>
</dbReference>
<sequence>MSVETLRLGYVPLVDAAPYIIAHEIGFAEEEHLALDLCAAPSWSALRDWLAVGQVDAAHMLSVLPVALALGLGRAPAALSALMVTSRNGTVVGVSRALAARMQTMGDPLGFSDAFAAGQGLQRAANSRLRVGVPFPYSMHAELLYYWLNKLGMPAPGGVDVRTIPPPQMSEALAQGEIDAFCVGEPWGSIAVERSVGQLVLPGRAIWSAAPEKVLAVQSQWAEANSGSAKRLVRALSRAGRWLADPSNRNSATEVLSRPEYLGLEPEVLDRALSGAFVISPEGVQRDAGGFVQFDQSQHHSWQGDVKWIGRQLAQRVGLDTAEAETRALSVFREDLYCAAMGFAPPRLTSDAQPNGTFFDMRALETVR</sequence>
<accession>A0A1G5RBK5</accession>
<dbReference type="GO" id="GO:0005524">
    <property type="term" value="F:ATP binding"/>
    <property type="evidence" value="ECO:0007669"/>
    <property type="project" value="UniProtKB-KW"/>
</dbReference>
<proteinExistence type="predicted"/>
<evidence type="ECO:0000256" key="1">
    <source>
        <dbReference type="ARBA" id="ARBA00004308"/>
    </source>
</evidence>
<keyword evidence="4" id="KW-0997">Cell inner membrane</keyword>
<dbReference type="OrthoDB" id="570524at2"/>
<keyword evidence="6" id="KW-0547">Nucleotide-binding</keyword>
<dbReference type="STRING" id="1156985.SAMN04488118_111104"/>
<dbReference type="Gene3D" id="3.40.190.10">
    <property type="entry name" value="Periplasmic binding protein-like II"/>
    <property type="match status" value="2"/>
</dbReference>
<evidence type="ECO:0000256" key="3">
    <source>
        <dbReference type="ARBA" id="ARBA00022475"/>
    </source>
</evidence>
<keyword evidence="2" id="KW-0813">Transport</keyword>
<dbReference type="SUPFAM" id="SSF53850">
    <property type="entry name" value="Periplasmic binding protein-like II"/>
    <property type="match status" value="1"/>
</dbReference>
<keyword evidence="3" id="KW-1003">Cell membrane</keyword>
<organism evidence="6 7">
    <name type="scientific">Epibacterium ulvae</name>
    <dbReference type="NCBI Taxonomy" id="1156985"/>
    <lineage>
        <taxon>Bacteria</taxon>
        <taxon>Pseudomonadati</taxon>
        <taxon>Pseudomonadota</taxon>
        <taxon>Alphaproteobacteria</taxon>
        <taxon>Rhodobacterales</taxon>
        <taxon>Roseobacteraceae</taxon>
        <taxon>Epibacterium</taxon>
    </lineage>
</organism>
<dbReference type="RefSeq" id="WP_090220556.1">
    <property type="nucleotide sequence ID" value="NZ_CANMPF010000011.1"/>
</dbReference>
<keyword evidence="5" id="KW-0472">Membrane</keyword>
<evidence type="ECO:0000256" key="5">
    <source>
        <dbReference type="ARBA" id="ARBA00023136"/>
    </source>
</evidence>